<organism evidence="1 2">
    <name type="scientific">Dunaliella salina</name>
    <name type="common">Green alga</name>
    <name type="synonym">Protococcus salinus</name>
    <dbReference type="NCBI Taxonomy" id="3046"/>
    <lineage>
        <taxon>Eukaryota</taxon>
        <taxon>Viridiplantae</taxon>
        <taxon>Chlorophyta</taxon>
        <taxon>core chlorophytes</taxon>
        <taxon>Chlorophyceae</taxon>
        <taxon>CS clade</taxon>
        <taxon>Chlamydomonadales</taxon>
        <taxon>Dunaliellaceae</taxon>
        <taxon>Dunaliella</taxon>
    </lineage>
</organism>
<evidence type="ECO:0000313" key="2">
    <source>
        <dbReference type="Proteomes" id="UP000815325"/>
    </source>
</evidence>
<dbReference type="EMBL" id="MU070370">
    <property type="protein sequence ID" value="KAF5828062.1"/>
    <property type="molecule type" value="Genomic_DNA"/>
</dbReference>
<evidence type="ECO:0000313" key="1">
    <source>
        <dbReference type="EMBL" id="KAF5828062.1"/>
    </source>
</evidence>
<dbReference type="Proteomes" id="UP000815325">
    <property type="component" value="Unassembled WGS sequence"/>
</dbReference>
<proteinExistence type="predicted"/>
<comment type="caution">
    <text evidence="1">The sequence shown here is derived from an EMBL/GenBank/DDBJ whole genome shotgun (WGS) entry which is preliminary data.</text>
</comment>
<protein>
    <submittedName>
        <fullName evidence="1">Uncharacterized protein</fullName>
    </submittedName>
</protein>
<keyword evidence="2" id="KW-1185">Reference proteome</keyword>
<sequence length="451" mass="48062">MLCYARGTNPAFCSIPRAAIAGLLVCAAFIGSAVPAPGVHHGQQPMPQTIRDSRVGRPISDWYFQVAQERGWFGWHQYYCKLATKTSKVDPTITADIVDCSDTNIPYASPFALLTLEGDQLPAVTGQPLFLLSFTHGLCSSQPGSPSGRHQDSLASVRPAKSLLHDSSSRLAQLKVQAESRKATEAEGVQCSTEGIGSSTFSLLTPDSEPGQAIPFSTPVYLLEENRYCTIASTEFSDRALVCNLDTADGAVKLLFHTSAYPYASFSSLFTGESCAVKSLLEPPSHDIMCAQEAASLQLPGQHVPSNGGSQGLRGVREPRLTLITQNPGQPLVSGSTVSITIFYPGLAGRLLQVCCATKDPPHIVYCEAAPDTIAPECWFQLHKVEAGMVTGQQVPLEDGSMVSLTAYAVGRFCSTAFDGTLLCASASFSKATRNLFLIHLAGQSTPPALN</sequence>
<reference evidence="1" key="1">
    <citation type="submission" date="2017-08" db="EMBL/GenBank/DDBJ databases">
        <authorList>
            <person name="Polle J.E."/>
            <person name="Barry K."/>
            <person name="Cushman J."/>
            <person name="Schmutz J."/>
            <person name="Tran D."/>
            <person name="Hathwaick L.T."/>
            <person name="Yim W.C."/>
            <person name="Jenkins J."/>
            <person name="Mckie-Krisberg Z.M."/>
            <person name="Prochnik S."/>
            <person name="Lindquist E."/>
            <person name="Dockter R.B."/>
            <person name="Adam C."/>
            <person name="Molina H."/>
            <person name="Bunkerborg J."/>
            <person name="Jin E."/>
            <person name="Buchheim M."/>
            <person name="Magnuson J."/>
        </authorList>
    </citation>
    <scope>NUCLEOTIDE SEQUENCE</scope>
    <source>
        <strain evidence="1">CCAP 19/18</strain>
    </source>
</reference>
<gene>
    <name evidence="1" type="ORF">DUNSADRAFT_18272</name>
</gene>
<name>A0ABQ7G0C7_DUNSA</name>
<accession>A0ABQ7G0C7</accession>